<feature type="chain" id="PRO_5042122077" evidence="1">
    <location>
        <begin position="21"/>
        <end position="154"/>
    </location>
</feature>
<evidence type="ECO:0000313" key="3">
    <source>
        <dbReference type="Proteomes" id="UP001218218"/>
    </source>
</evidence>
<protein>
    <submittedName>
        <fullName evidence="2">Uncharacterized protein</fullName>
    </submittedName>
</protein>
<name>A0AAD6ZSU5_9AGAR</name>
<gene>
    <name evidence="2" type="ORF">DFH08DRAFT_812798</name>
</gene>
<keyword evidence="1" id="KW-0732">Signal</keyword>
<accession>A0AAD6ZSU5</accession>
<keyword evidence="3" id="KW-1185">Reference proteome</keyword>
<sequence length="154" mass="16915">MRLTLSVPVFVLAAAAAADADKCAVFPETLLPGSAEIAWHLVLNRTVADNEMCCRLVPKQPSWPSAPTSSELDKAGLKSKWILLRRMQAMCKDNIGRLSSRKESRVENADYVYCGTVMARSDDASSNGRKEQNLEIGSCDIYPHSHPWIPGAKL</sequence>
<reference evidence="2" key="1">
    <citation type="submission" date="2023-03" db="EMBL/GenBank/DDBJ databases">
        <title>Massive genome expansion in bonnet fungi (Mycena s.s.) driven by repeated elements and novel gene families across ecological guilds.</title>
        <authorList>
            <consortium name="Lawrence Berkeley National Laboratory"/>
            <person name="Harder C.B."/>
            <person name="Miyauchi S."/>
            <person name="Viragh M."/>
            <person name="Kuo A."/>
            <person name="Thoen E."/>
            <person name="Andreopoulos B."/>
            <person name="Lu D."/>
            <person name="Skrede I."/>
            <person name="Drula E."/>
            <person name="Henrissat B."/>
            <person name="Morin E."/>
            <person name="Kohler A."/>
            <person name="Barry K."/>
            <person name="LaButti K."/>
            <person name="Morin E."/>
            <person name="Salamov A."/>
            <person name="Lipzen A."/>
            <person name="Mereny Z."/>
            <person name="Hegedus B."/>
            <person name="Baldrian P."/>
            <person name="Stursova M."/>
            <person name="Weitz H."/>
            <person name="Taylor A."/>
            <person name="Grigoriev I.V."/>
            <person name="Nagy L.G."/>
            <person name="Martin F."/>
            <person name="Kauserud H."/>
        </authorList>
    </citation>
    <scope>NUCLEOTIDE SEQUENCE</scope>
    <source>
        <strain evidence="2">CBHHK002</strain>
    </source>
</reference>
<evidence type="ECO:0000313" key="2">
    <source>
        <dbReference type="EMBL" id="KAJ7337462.1"/>
    </source>
</evidence>
<comment type="caution">
    <text evidence="2">The sequence shown here is derived from an EMBL/GenBank/DDBJ whole genome shotgun (WGS) entry which is preliminary data.</text>
</comment>
<dbReference type="Proteomes" id="UP001218218">
    <property type="component" value="Unassembled WGS sequence"/>
</dbReference>
<organism evidence="2 3">
    <name type="scientific">Mycena albidolilacea</name>
    <dbReference type="NCBI Taxonomy" id="1033008"/>
    <lineage>
        <taxon>Eukaryota</taxon>
        <taxon>Fungi</taxon>
        <taxon>Dikarya</taxon>
        <taxon>Basidiomycota</taxon>
        <taxon>Agaricomycotina</taxon>
        <taxon>Agaricomycetes</taxon>
        <taxon>Agaricomycetidae</taxon>
        <taxon>Agaricales</taxon>
        <taxon>Marasmiineae</taxon>
        <taxon>Mycenaceae</taxon>
        <taxon>Mycena</taxon>
    </lineage>
</organism>
<evidence type="ECO:0000256" key="1">
    <source>
        <dbReference type="SAM" id="SignalP"/>
    </source>
</evidence>
<dbReference type="AlphaFoldDB" id="A0AAD6ZSU5"/>
<dbReference type="EMBL" id="JARIHO010000029">
    <property type="protein sequence ID" value="KAJ7337462.1"/>
    <property type="molecule type" value="Genomic_DNA"/>
</dbReference>
<feature type="signal peptide" evidence="1">
    <location>
        <begin position="1"/>
        <end position="20"/>
    </location>
</feature>
<proteinExistence type="predicted"/>